<dbReference type="EMBL" id="CADCUT010000048">
    <property type="protein sequence ID" value="CAA9393903.1"/>
    <property type="molecule type" value="Genomic_DNA"/>
</dbReference>
<organism evidence="2">
    <name type="scientific">uncultured Rubrobacteraceae bacterium</name>
    <dbReference type="NCBI Taxonomy" id="349277"/>
    <lineage>
        <taxon>Bacteria</taxon>
        <taxon>Bacillati</taxon>
        <taxon>Actinomycetota</taxon>
        <taxon>Rubrobacteria</taxon>
        <taxon>Rubrobacterales</taxon>
        <taxon>Rubrobacteraceae</taxon>
        <taxon>environmental samples</taxon>
    </lineage>
</organism>
<dbReference type="AlphaFoldDB" id="A0A6J4NPC9"/>
<feature type="region of interest" description="Disordered" evidence="1">
    <location>
        <begin position="76"/>
        <end position="99"/>
    </location>
</feature>
<gene>
    <name evidence="2" type="ORF">AVDCRST_MAG03-798</name>
</gene>
<reference evidence="2" key="1">
    <citation type="submission" date="2020-02" db="EMBL/GenBank/DDBJ databases">
        <authorList>
            <person name="Meier V. D."/>
        </authorList>
    </citation>
    <scope>NUCLEOTIDE SEQUENCE</scope>
    <source>
        <strain evidence="2">AVDCRST_MAG03</strain>
    </source>
</reference>
<protein>
    <submittedName>
        <fullName evidence="2">Uncharacterized protein</fullName>
    </submittedName>
</protein>
<name>A0A6J4NPC9_9ACTN</name>
<evidence type="ECO:0000313" key="2">
    <source>
        <dbReference type="EMBL" id="CAA9393903.1"/>
    </source>
</evidence>
<evidence type="ECO:0000256" key="1">
    <source>
        <dbReference type="SAM" id="MobiDB-lite"/>
    </source>
</evidence>
<proteinExistence type="predicted"/>
<accession>A0A6J4NPC9</accession>
<sequence length="134" mass="14579">MLVAAVEVDLAAKDERALVARTTEAWLLTLRENLADVEQDTEGAFGARRELATLLVEGITVSRGEDGRPRVEITYRFGPPEPGPGQAARESALDVEDSELPSTKCLDRSRFPRPSASSCSAWGTFCHTPEAVHQ</sequence>